<organism evidence="3 4">
    <name type="scientific">Liparis tanakae</name>
    <name type="common">Tanaka's snailfish</name>
    <dbReference type="NCBI Taxonomy" id="230148"/>
    <lineage>
        <taxon>Eukaryota</taxon>
        <taxon>Metazoa</taxon>
        <taxon>Chordata</taxon>
        <taxon>Craniata</taxon>
        <taxon>Vertebrata</taxon>
        <taxon>Euteleostomi</taxon>
        <taxon>Actinopterygii</taxon>
        <taxon>Neopterygii</taxon>
        <taxon>Teleostei</taxon>
        <taxon>Neoteleostei</taxon>
        <taxon>Acanthomorphata</taxon>
        <taxon>Eupercaria</taxon>
        <taxon>Perciformes</taxon>
        <taxon>Cottioidei</taxon>
        <taxon>Cottales</taxon>
        <taxon>Liparidae</taxon>
        <taxon>Liparis</taxon>
    </lineage>
</organism>
<accession>A0A4Z2HJ37</accession>
<dbReference type="Proteomes" id="UP000314294">
    <property type="component" value="Unassembled WGS sequence"/>
</dbReference>
<dbReference type="EMBL" id="SRLO01000243">
    <property type="protein sequence ID" value="TNN64953.1"/>
    <property type="molecule type" value="Genomic_DNA"/>
</dbReference>
<proteinExistence type="predicted"/>
<dbReference type="InterPro" id="IPR028032">
    <property type="entry name" value="DUF4503"/>
</dbReference>
<feature type="domain" description="DUF4503" evidence="2">
    <location>
        <begin position="73"/>
        <end position="326"/>
    </location>
</feature>
<evidence type="ECO:0000313" key="3">
    <source>
        <dbReference type="EMBL" id="TNN64953.1"/>
    </source>
</evidence>
<dbReference type="GO" id="GO:0000228">
    <property type="term" value="C:nuclear chromosome"/>
    <property type="evidence" value="ECO:0007669"/>
    <property type="project" value="TreeGrafter"/>
</dbReference>
<protein>
    <submittedName>
        <fullName evidence="3">DNA repair-scaffolding protein</fullName>
    </submittedName>
</protein>
<evidence type="ECO:0000313" key="4">
    <source>
        <dbReference type="Proteomes" id="UP000314294"/>
    </source>
</evidence>
<dbReference type="GO" id="GO:0005654">
    <property type="term" value="C:nucleoplasm"/>
    <property type="evidence" value="ECO:0007669"/>
    <property type="project" value="TreeGrafter"/>
</dbReference>
<dbReference type="GO" id="GO:0070202">
    <property type="term" value="P:regulation of establishment of protein localization to chromosome"/>
    <property type="evidence" value="ECO:0007669"/>
    <property type="project" value="TreeGrafter"/>
</dbReference>
<feature type="region of interest" description="Disordered" evidence="1">
    <location>
        <begin position="61"/>
        <end position="88"/>
    </location>
</feature>
<comment type="caution">
    <text evidence="3">The sequence shown here is derived from an EMBL/GenBank/DDBJ whole genome shotgun (WGS) entry which is preliminary data.</text>
</comment>
<name>A0A4Z2HJ37_9TELE</name>
<sequence>MFSVVQLHFLPRDDDLHDFCRRWQGRRRLLTGVKVVRRVTRERSARLFSLIDSLWPPVTPLRDHGNTPSVSAESSVEPAEEREAPPLYAPPARHTLRDILQGEHKTRPCSFVATVLYKRKMQSSDVGQGEVWLVLTDPSLQEEEEERRAERPCRRTVALCVSTSCALTSSVLESLDSPAAGRMSFRDVIVEHGVLLCVEQSVVGTCSSDPADPDGPEPPPLPVRLDPLSPEVTPNSVCSLSGVIVGVDEAAAFSWPACNRCGSDDLETSPDPRRTLRCVSCKSSVDKPETRIQLEVFLSSSLSNCTLKVKLQPRTITSVLNAAALEGHEALMMPTRGTCERRINS</sequence>
<reference evidence="3 4" key="1">
    <citation type="submission" date="2019-03" db="EMBL/GenBank/DDBJ databases">
        <title>First draft genome of Liparis tanakae, snailfish: a comprehensive survey of snailfish specific genes.</title>
        <authorList>
            <person name="Kim W."/>
            <person name="Song I."/>
            <person name="Jeong J.-H."/>
            <person name="Kim D."/>
            <person name="Kim S."/>
            <person name="Ryu S."/>
            <person name="Song J.Y."/>
            <person name="Lee S.K."/>
        </authorList>
    </citation>
    <scope>NUCLEOTIDE SEQUENCE [LARGE SCALE GENOMIC DNA]</scope>
    <source>
        <tissue evidence="3">Muscle</tissue>
    </source>
</reference>
<dbReference type="Pfam" id="PF14951">
    <property type="entry name" value="DUF4503"/>
    <property type="match status" value="2"/>
</dbReference>
<feature type="region of interest" description="Disordered" evidence="1">
    <location>
        <begin position="206"/>
        <end position="228"/>
    </location>
</feature>
<gene>
    <name evidence="3" type="primary">SPIDR_1</name>
    <name evidence="3" type="ORF">EYF80_024837</name>
</gene>
<keyword evidence="4" id="KW-1185">Reference proteome</keyword>
<dbReference type="InterPro" id="IPR053054">
    <property type="entry name" value="DNA_repair-scaffolding"/>
</dbReference>
<dbReference type="AlphaFoldDB" id="A0A4Z2HJ37"/>
<dbReference type="OrthoDB" id="1914453at2759"/>
<evidence type="ECO:0000256" key="1">
    <source>
        <dbReference type="SAM" id="MobiDB-lite"/>
    </source>
</evidence>
<feature type="domain" description="DUF4503" evidence="2">
    <location>
        <begin position="1"/>
        <end position="70"/>
    </location>
</feature>
<dbReference type="GO" id="GO:0000724">
    <property type="term" value="P:double-strand break repair via homologous recombination"/>
    <property type="evidence" value="ECO:0007669"/>
    <property type="project" value="TreeGrafter"/>
</dbReference>
<evidence type="ECO:0000259" key="2">
    <source>
        <dbReference type="Pfam" id="PF14951"/>
    </source>
</evidence>
<feature type="compositionally biased region" description="Low complexity" evidence="1">
    <location>
        <begin position="68"/>
        <end position="77"/>
    </location>
</feature>
<dbReference type="PANTHER" id="PTHR34347:SF1">
    <property type="entry name" value="DNA REPAIR-SCAFFOLDING PROTEIN"/>
    <property type="match status" value="1"/>
</dbReference>
<dbReference type="PANTHER" id="PTHR34347">
    <property type="entry name" value="DNA REPAIR-SCAFFOLDING PROTEIN SPIDR"/>
    <property type="match status" value="1"/>
</dbReference>